<comment type="subcellular location">
    <subcellularLocation>
        <location evidence="10">Cytoplasm</location>
    </subcellularLocation>
</comment>
<keyword evidence="7 10" id="KW-0808">Transferase</keyword>
<protein>
    <recommendedName>
        <fullName evidence="4 10">2-isopropylmalate synthase</fullName>
        <ecNumber evidence="4 10">2.3.3.13</ecNumber>
    </recommendedName>
    <alternativeName>
        <fullName evidence="10">Alpha-IPM synthase</fullName>
    </alternativeName>
    <alternativeName>
        <fullName evidence="10">Alpha-isopropylmalate synthase</fullName>
    </alternativeName>
</protein>
<evidence type="ECO:0000256" key="4">
    <source>
        <dbReference type="ARBA" id="ARBA00012973"/>
    </source>
</evidence>
<keyword evidence="10" id="KW-0963">Cytoplasm</keyword>
<feature type="binding site" evidence="10">
    <location>
        <position position="246"/>
    </location>
    <ligand>
        <name>Mg(2+)</name>
        <dbReference type="ChEBI" id="CHEBI:18420"/>
    </ligand>
</feature>
<dbReference type="RefSeq" id="WP_043372013.1">
    <property type="nucleotide sequence ID" value="NZ_CP006704.1"/>
</dbReference>
<dbReference type="NCBIfam" id="TIGR00970">
    <property type="entry name" value="leuA_yeast"/>
    <property type="match status" value="1"/>
</dbReference>
<evidence type="ECO:0000313" key="12">
    <source>
        <dbReference type="EMBL" id="AIJ46213.1"/>
    </source>
</evidence>
<evidence type="ECO:0000256" key="1">
    <source>
        <dbReference type="ARBA" id="ARBA00000064"/>
    </source>
</evidence>
<feature type="binding site" evidence="10">
    <location>
        <position position="280"/>
    </location>
    <ligand>
        <name>Mg(2+)</name>
        <dbReference type="ChEBI" id="CHEBI:18420"/>
    </ligand>
</feature>
<dbReference type="GO" id="GO:0003852">
    <property type="term" value="F:2-isopropylmalate synthase activity"/>
    <property type="evidence" value="ECO:0007669"/>
    <property type="project" value="UniProtKB-UniRule"/>
</dbReference>
<dbReference type="PROSITE" id="PS00816">
    <property type="entry name" value="AIPM_HOMOCIT_SYNTH_2"/>
    <property type="match status" value="1"/>
</dbReference>
<dbReference type="SMART" id="SM00917">
    <property type="entry name" value="LeuA_dimer"/>
    <property type="match status" value="1"/>
</dbReference>
<dbReference type="Proteomes" id="UP000028782">
    <property type="component" value="Chromosome"/>
</dbReference>
<evidence type="ECO:0000256" key="8">
    <source>
        <dbReference type="ARBA" id="ARBA00022723"/>
    </source>
</evidence>
<dbReference type="HAMAP" id="MF_00572">
    <property type="entry name" value="LeuA_type2"/>
    <property type="match status" value="1"/>
</dbReference>
<dbReference type="SUPFAM" id="SSF89000">
    <property type="entry name" value="post-HMGL domain-like"/>
    <property type="match status" value="1"/>
</dbReference>
<dbReference type="InterPro" id="IPR054692">
    <property type="entry name" value="LeuA-like_post-cat"/>
</dbReference>
<dbReference type="PANTHER" id="PTHR46911:SF1">
    <property type="entry name" value="2-ISOPROPYLMALATE SYNTHASE"/>
    <property type="match status" value="1"/>
</dbReference>
<dbReference type="SUPFAM" id="SSF110921">
    <property type="entry name" value="2-isopropylmalate synthase LeuA, allosteric (dimerisation) domain"/>
    <property type="match status" value="1"/>
</dbReference>
<dbReference type="InterPro" id="IPR013709">
    <property type="entry name" value="2-isopropylmalate_synth_dimer"/>
</dbReference>
<name>A0A076PKI7_COMTE</name>
<dbReference type="GO" id="GO:0005737">
    <property type="term" value="C:cytoplasm"/>
    <property type="evidence" value="ECO:0007669"/>
    <property type="project" value="UniProtKB-SubCell"/>
</dbReference>
<dbReference type="NCBIfam" id="NF002991">
    <property type="entry name" value="PRK03739.1"/>
    <property type="match status" value="1"/>
</dbReference>
<sequence>MLQNPSTKYRAFAPVRLTDRTWPDAVITKPPVWCSVDLRDGNQALIEPMDIERKVRMFEQLVKIGFKEIEVGFPSASQIEFDFMRKLIEENRIPDDVTVQVLTQAREHLIRRTFEALEGVPRAIVHLYNATAPVMRRVVLNMSEDEIVELAVTNARMFKDIAAQHPQTKWTFQYSPEMYSDTELEFSKRVIDAVTDVWQPTPENKCIINLPTTVEHSTPNIFADMVEWTHRNIKRRDSVVISVHPHNDRGTGTAAAELSLMAGADRLEGCLFGNGERTGNLDVVNVALNMYIQGVNPGLDFSDIDDIRATVEHCNQLPVHPRHPYVGDLVYTSFSGSHQDAIKKAFAAHKEGDIWDMPYLPIDPKDLGRSYEAVIRVNSQSGKGGIAYLLESEYGLQLPRRLQIEFSQVVQREMDASGKELSAADLWELFQREYGVNTVKAPQYRLSEADGVVNMTSEIEIAGEKVFLEGEGTGPIDAFVQALSAELGRNVRVLNYAEHAIGEGANAKAIAYVELRVDDAQVCYGVGVDANIVSASLRAIISGVQRVTAVAEEAVAA</sequence>
<dbReference type="InterPro" id="IPR002034">
    <property type="entry name" value="AIPM/Hcit_synth_CS"/>
</dbReference>
<dbReference type="InterPro" id="IPR005668">
    <property type="entry name" value="IPM_Synthase"/>
</dbReference>
<dbReference type="Pfam" id="PF08502">
    <property type="entry name" value="LeuA_dimer"/>
    <property type="match status" value="1"/>
</dbReference>
<comment type="cofactor">
    <cofactor evidence="10">
        <name>Mg(2+)</name>
        <dbReference type="ChEBI" id="CHEBI:18420"/>
    </cofactor>
</comment>
<evidence type="ECO:0000259" key="11">
    <source>
        <dbReference type="PROSITE" id="PS50991"/>
    </source>
</evidence>
<dbReference type="AlphaFoldDB" id="A0A076PKI7"/>
<dbReference type="UniPathway" id="UPA00048">
    <property type="reaction ID" value="UER00070"/>
</dbReference>
<keyword evidence="12" id="KW-0012">Acyltransferase</keyword>
<proteinExistence type="inferred from homology"/>
<comment type="function">
    <text evidence="10">Catalyzes the condensation of the acetyl group of acetyl-CoA with 3-methyl-2-oxobutanoate (2-ketoisovalerate) to form 3-carboxy-3-hydroxy-4-methylpentanoate (2-isopropylmalate).</text>
</comment>
<dbReference type="InterPro" id="IPR039371">
    <property type="entry name" value="LeuA_N_DRE-TIM"/>
</dbReference>
<keyword evidence="5 10" id="KW-0432">Leucine biosynthesis</keyword>
<evidence type="ECO:0000256" key="10">
    <source>
        <dbReference type="HAMAP-Rule" id="MF_00572"/>
    </source>
</evidence>
<feature type="region of interest" description="Regulatory domain" evidence="10">
    <location>
        <begin position="437"/>
        <end position="557"/>
    </location>
</feature>
<keyword evidence="10" id="KW-0460">Magnesium</keyword>
<dbReference type="Pfam" id="PF22615">
    <property type="entry name" value="IPMS_D2"/>
    <property type="match status" value="1"/>
</dbReference>
<dbReference type="PROSITE" id="PS50991">
    <property type="entry name" value="PYR_CT"/>
    <property type="match status" value="1"/>
</dbReference>
<dbReference type="InterPro" id="IPR036230">
    <property type="entry name" value="LeuA_allosteric_dom_sf"/>
</dbReference>
<dbReference type="GO" id="GO:0009098">
    <property type="term" value="P:L-leucine biosynthetic process"/>
    <property type="evidence" value="ECO:0007669"/>
    <property type="project" value="UniProtKB-UniRule"/>
</dbReference>
<evidence type="ECO:0000256" key="5">
    <source>
        <dbReference type="ARBA" id="ARBA00022430"/>
    </source>
</evidence>
<dbReference type="Pfam" id="PF00682">
    <property type="entry name" value="HMGL-like"/>
    <property type="match status" value="1"/>
</dbReference>
<dbReference type="PANTHER" id="PTHR46911">
    <property type="match status" value="1"/>
</dbReference>
<evidence type="ECO:0000256" key="2">
    <source>
        <dbReference type="ARBA" id="ARBA00004689"/>
    </source>
</evidence>
<evidence type="ECO:0000256" key="6">
    <source>
        <dbReference type="ARBA" id="ARBA00022605"/>
    </source>
</evidence>
<comment type="subunit">
    <text evidence="10">Homodimer.</text>
</comment>
<evidence type="ECO:0000256" key="9">
    <source>
        <dbReference type="ARBA" id="ARBA00023304"/>
    </source>
</evidence>
<keyword evidence="8 10" id="KW-0479">Metal-binding</keyword>
<feature type="binding site" evidence="10">
    <location>
        <position position="244"/>
    </location>
    <ligand>
        <name>Mg(2+)</name>
        <dbReference type="ChEBI" id="CHEBI:18420"/>
    </ligand>
</feature>
<accession>A0A076PKI7</accession>
<dbReference type="CDD" id="cd07942">
    <property type="entry name" value="DRE_TIM_LeuA"/>
    <property type="match status" value="1"/>
</dbReference>
<dbReference type="PROSITE" id="PS00815">
    <property type="entry name" value="AIPM_HOMOCIT_SYNTH_1"/>
    <property type="match status" value="1"/>
</dbReference>
<evidence type="ECO:0000256" key="7">
    <source>
        <dbReference type="ARBA" id="ARBA00022679"/>
    </source>
</evidence>
<comment type="pathway">
    <text evidence="2 10">Amino-acid biosynthesis; L-leucine biosynthesis; L-leucine from 3-methyl-2-oxobutanoate: step 1/4.</text>
</comment>
<evidence type="ECO:0000313" key="13">
    <source>
        <dbReference type="Proteomes" id="UP000028782"/>
    </source>
</evidence>
<dbReference type="KEGG" id="ctes:O987_10445"/>
<comment type="catalytic activity">
    <reaction evidence="1 10">
        <text>3-methyl-2-oxobutanoate + acetyl-CoA + H2O = (2S)-2-isopropylmalate + CoA + H(+)</text>
        <dbReference type="Rhea" id="RHEA:21524"/>
        <dbReference type="ChEBI" id="CHEBI:1178"/>
        <dbReference type="ChEBI" id="CHEBI:11851"/>
        <dbReference type="ChEBI" id="CHEBI:15377"/>
        <dbReference type="ChEBI" id="CHEBI:15378"/>
        <dbReference type="ChEBI" id="CHEBI:57287"/>
        <dbReference type="ChEBI" id="CHEBI:57288"/>
        <dbReference type="EC" id="2.3.3.13"/>
    </reaction>
</comment>
<dbReference type="GO" id="GO:0000287">
    <property type="term" value="F:magnesium ion binding"/>
    <property type="evidence" value="ECO:0007669"/>
    <property type="project" value="UniProtKB-UniRule"/>
</dbReference>
<evidence type="ECO:0000256" key="3">
    <source>
        <dbReference type="ARBA" id="ARBA00009767"/>
    </source>
</evidence>
<feature type="domain" description="Pyruvate carboxyltransferase" evidence="11">
    <location>
        <begin position="31"/>
        <end position="305"/>
    </location>
</feature>
<reference evidence="12 13" key="1">
    <citation type="journal article" date="2014" name="Genome Announc.">
        <title>Complete Genome Sequence of Polychlorinated Biphenyl Degrader Comamonas testosteroni TK102 (NBRC 109938).</title>
        <authorList>
            <person name="Fukuda K."/>
            <person name="Hosoyama A."/>
            <person name="Tsuchikane K."/>
            <person name="Ohji S."/>
            <person name="Yamazoe A."/>
            <person name="Fujita N."/>
            <person name="Shintani M."/>
            <person name="Kimbara K."/>
        </authorList>
    </citation>
    <scope>NUCLEOTIDE SEQUENCE [LARGE SCALE GENOMIC DNA]</scope>
    <source>
        <strain evidence="12">TK102</strain>
    </source>
</reference>
<comment type="similarity">
    <text evidence="3 10">Belongs to the alpha-IPM synthase/homocitrate synthase family. LeuA type 2 subfamily.</text>
</comment>
<dbReference type="EMBL" id="CP006704">
    <property type="protein sequence ID" value="AIJ46213.1"/>
    <property type="molecule type" value="Genomic_DNA"/>
</dbReference>
<gene>
    <name evidence="10" type="primary">leuA</name>
    <name evidence="12" type="ORF">O987_10445</name>
</gene>
<dbReference type="GO" id="GO:0003985">
    <property type="term" value="F:acetyl-CoA C-acetyltransferase activity"/>
    <property type="evidence" value="ECO:0007669"/>
    <property type="project" value="UniProtKB-UniRule"/>
</dbReference>
<feature type="binding site" evidence="10">
    <location>
        <position position="40"/>
    </location>
    <ligand>
        <name>Mg(2+)</name>
        <dbReference type="ChEBI" id="CHEBI:18420"/>
    </ligand>
</feature>
<dbReference type="InterPro" id="IPR000891">
    <property type="entry name" value="PYR_CT"/>
</dbReference>
<keyword evidence="6 10" id="KW-0028">Amino-acid biosynthesis</keyword>
<keyword evidence="9 10" id="KW-0100">Branched-chain amino acid biosynthesis</keyword>
<dbReference type="HOGENOM" id="CLU_004588_3_0_4"/>
<dbReference type="Gene3D" id="3.30.160.270">
    <property type="match status" value="1"/>
</dbReference>
<dbReference type="EC" id="2.3.3.13" evidence="4 10"/>
<organism evidence="12 13">
    <name type="scientific">Comamonas testosteroni TK102</name>
    <dbReference type="NCBI Taxonomy" id="1392005"/>
    <lineage>
        <taxon>Bacteria</taxon>
        <taxon>Pseudomonadati</taxon>
        <taxon>Pseudomonadota</taxon>
        <taxon>Betaproteobacteria</taxon>
        <taxon>Burkholderiales</taxon>
        <taxon>Comamonadaceae</taxon>
        <taxon>Comamonas</taxon>
    </lineage>
</organism>
<dbReference type="SUPFAM" id="SSF51569">
    <property type="entry name" value="Aldolase"/>
    <property type="match status" value="1"/>
</dbReference>
<dbReference type="InterPro" id="IPR013785">
    <property type="entry name" value="Aldolase_TIM"/>
</dbReference>
<dbReference type="Gene3D" id="3.20.20.70">
    <property type="entry name" value="Aldolase class I"/>
    <property type="match status" value="1"/>
</dbReference>